<evidence type="ECO:0000313" key="1">
    <source>
        <dbReference type="EMBL" id="HIZ91321.1"/>
    </source>
</evidence>
<dbReference type="EMBL" id="DXAV01000036">
    <property type="protein sequence ID" value="HIZ91321.1"/>
    <property type="molecule type" value="Genomic_DNA"/>
</dbReference>
<name>A0A9D2GY38_9BACE</name>
<protein>
    <submittedName>
        <fullName evidence="1">DUF5119 domain-containing protein</fullName>
    </submittedName>
</protein>
<dbReference type="InterPro" id="IPR033410">
    <property type="entry name" value="DUF5119"/>
</dbReference>
<dbReference type="Pfam" id="PF17145">
    <property type="entry name" value="DUF5119"/>
    <property type="match status" value="1"/>
</dbReference>
<dbReference type="Proteomes" id="UP000824108">
    <property type="component" value="Unassembled WGS sequence"/>
</dbReference>
<evidence type="ECO:0000313" key="2">
    <source>
        <dbReference type="Proteomes" id="UP000824108"/>
    </source>
</evidence>
<proteinExistence type="predicted"/>
<dbReference type="PROSITE" id="PS51257">
    <property type="entry name" value="PROKAR_LIPOPROTEIN"/>
    <property type="match status" value="1"/>
</dbReference>
<sequence length="343" mass="38815">MKKVPCIMNHMRYLLPALFLLTVTGCRKDLCYNHDEHSIAVKTEVVADWEQLWERHYRFDWEELWPDEWPRDYEEFLPEEGSGIRAMIYTDDQVATGNLDQDGGHLPMNEGRHTLLFYNNDTEYIVFDETSNSATATATTRTRTRASFQELHEGERTVTPPDMLYGAFVREYIAERTLEAVELPIQMRPLSYSYLIRYRFASGQQYVAQARGALAGVADKVYLQDGHTDEVSSTVLFDCKVDEQGCTALLKSFGAPGYSYTDGYTVDPATQNYTLSLDVMLKNGKQLTYTFDVSPGMRAQPRGGILLVEDIVVSDEDGTEGSGGFDVAVDDWGDEIDIPLPLN</sequence>
<gene>
    <name evidence="1" type="ORF">H9807_04295</name>
</gene>
<comment type="caution">
    <text evidence="1">The sequence shown here is derived from an EMBL/GenBank/DDBJ whole genome shotgun (WGS) entry which is preliminary data.</text>
</comment>
<reference evidence="1" key="2">
    <citation type="submission" date="2021-04" db="EMBL/GenBank/DDBJ databases">
        <authorList>
            <person name="Gilroy R."/>
        </authorList>
    </citation>
    <scope>NUCLEOTIDE SEQUENCE</scope>
    <source>
        <strain evidence="1">CHK118-2852</strain>
    </source>
</reference>
<dbReference type="AlphaFoldDB" id="A0A9D2GY38"/>
<reference evidence="1" key="1">
    <citation type="journal article" date="2021" name="PeerJ">
        <title>Extensive microbial diversity within the chicken gut microbiome revealed by metagenomics and culture.</title>
        <authorList>
            <person name="Gilroy R."/>
            <person name="Ravi A."/>
            <person name="Getino M."/>
            <person name="Pursley I."/>
            <person name="Horton D.L."/>
            <person name="Alikhan N.F."/>
            <person name="Baker D."/>
            <person name="Gharbi K."/>
            <person name="Hall N."/>
            <person name="Watson M."/>
            <person name="Adriaenssens E.M."/>
            <person name="Foster-Nyarko E."/>
            <person name="Jarju S."/>
            <person name="Secka A."/>
            <person name="Antonio M."/>
            <person name="Oren A."/>
            <person name="Chaudhuri R.R."/>
            <person name="La Ragione R."/>
            <person name="Hildebrand F."/>
            <person name="Pallen M.J."/>
        </authorList>
    </citation>
    <scope>NUCLEOTIDE SEQUENCE</scope>
    <source>
        <strain evidence="1">CHK118-2852</strain>
    </source>
</reference>
<accession>A0A9D2GY38</accession>
<organism evidence="1 2">
    <name type="scientific">Candidatus Bacteroides merdavium</name>
    <dbReference type="NCBI Taxonomy" id="2838472"/>
    <lineage>
        <taxon>Bacteria</taxon>
        <taxon>Pseudomonadati</taxon>
        <taxon>Bacteroidota</taxon>
        <taxon>Bacteroidia</taxon>
        <taxon>Bacteroidales</taxon>
        <taxon>Bacteroidaceae</taxon>
        <taxon>Bacteroides</taxon>
    </lineage>
</organism>